<dbReference type="EMBL" id="JAOTIF010000077">
    <property type="protein sequence ID" value="MCU7552961.1"/>
    <property type="molecule type" value="Genomic_DNA"/>
</dbReference>
<organism evidence="2 3">
    <name type="scientific">Paraflavisolibacter caeni</name>
    <dbReference type="NCBI Taxonomy" id="2982496"/>
    <lineage>
        <taxon>Bacteria</taxon>
        <taxon>Pseudomonadati</taxon>
        <taxon>Bacteroidota</taxon>
        <taxon>Chitinophagia</taxon>
        <taxon>Chitinophagales</taxon>
        <taxon>Chitinophagaceae</taxon>
        <taxon>Paraflavisolibacter</taxon>
    </lineage>
</organism>
<accession>A0A9X2Y1B1</accession>
<sequence>LNDPDGDGKPQFLSAASSKAILDQIKQNMTANGWQLVGKNNNPDVLLLVSAMTTTNIYYYYDWWYWDWWYGGWYGWYYPGYYPPYVTGYRSGSVLGQMVDIKGKVNGENLPVVWNFIINGLAEGGTASITSRVQGGINKAYSQSPYLKH</sequence>
<dbReference type="AlphaFoldDB" id="A0A9X2Y1B1"/>
<dbReference type="Gene3D" id="3.30.160.670">
    <property type="match status" value="1"/>
</dbReference>
<feature type="domain" description="DUF4136" evidence="1">
    <location>
        <begin position="10"/>
        <end position="146"/>
    </location>
</feature>
<proteinExistence type="predicted"/>
<gene>
    <name evidence="2" type="ORF">OCK74_27860</name>
</gene>
<evidence type="ECO:0000313" key="2">
    <source>
        <dbReference type="EMBL" id="MCU7552961.1"/>
    </source>
</evidence>
<dbReference type="RefSeq" id="WP_279300393.1">
    <property type="nucleotide sequence ID" value="NZ_JAOTIF010000077.1"/>
</dbReference>
<evidence type="ECO:0000313" key="3">
    <source>
        <dbReference type="Proteomes" id="UP001155483"/>
    </source>
</evidence>
<dbReference type="InterPro" id="IPR025411">
    <property type="entry name" value="DUF4136"/>
</dbReference>
<dbReference type="Pfam" id="PF13590">
    <property type="entry name" value="DUF4136"/>
    <property type="match status" value="1"/>
</dbReference>
<dbReference type="Proteomes" id="UP001155483">
    <property type="component" value="Unassembled WGS sequence"/>
</dbReference>
<reference evidence="2" key="2">
    <citation type="submission" date="2023-04" db="EMBL/GenBank/DDBJ databases">
        <title>Paracnuella aquatica gen. nov., sp. nov., a member of the family Chitinophagaceae isolated from a hot spring.</title>
        <authorList>
            <person name="Wang C."/>
        </authorList>
    </citation>
    <scope>NUCLEOTIDE SEQUENCE</scope>
    <source>
        <strain evidence="2">LB-8</strain>
    </source>
</reference>
<name>A0A9X2Y1B1_9BACT</name>
<reference evidence="2" key="1">
    <citation type="submission" date="2022-09" db="EMBL/GenBank/DDBJ databases">
        <authorList>
            <person name="Yuan C."/>
            <person name="Ke Z."/>
        </authorList>
    </citation>
    <scope>NUCLEOTIDE SEQUENCE</scope>
    <source>
        <strain evidence="2">LB-8</strain>
    </source>
</reference>
<protein>
    <submittedName>
        <fullName evidence="2">DUF4136 domain-containing protein</fullName>
    </submittedName>
</protein>
<feature type="non-terminal residue" evidence="2">
    <location>
        <position position="1"/>
    </location>
</feature>
<keyword evidence="3" id="KW-1185">Reference proteome</keyword>
<comment type="caution">
    <text evidence="2">The sequence shown here is derived from an EMBL/GenBank/DDBJ whole genome shotgun (WGS) entry which is preliminary data.</text>
</comment>
<evidence type="ECO:0000259" key="1">
    <source>
        <dbReference type="Pfam" id="PF13590"/>
    </source>
</evidence>